<name>A0A9N9P6T3_9GLOM</name>
<dbReference type="EMBL" id="CAJVQA010028749">
    <property type="protein sequence ID" value="CAG8795291.1"/>
    <property type="molecule type" value="Genomic_DNA"/>
</dbReference>
<dbReference type="InterPro" id="IPR053215">
    <property type="entry name" value="TKL_Ser/Thr_kinase"/>
</dbReference>
<dbReference type="AlphaFoldDB" id="A0A9N9P6T3"/>
<gene>
    <name evidence="2" type="ORF">CPELLU_LOCUS17297</name>
</gene>
<evidence type="ECO:0000313" key="2">
    <source>
        <dbReference type="EMBL" id="CAG8795291.1"/>
    </source>
</evidence>
<feature type="non-terminal residue" evidence="2">
    <location>
        <position position="426"/>
    </location>
</feature>
<dbReference type="SUPFAM" id="SSF56112">
    <property type="entry name" value="Protein kinase-like (PK-like)"/>
    <property type="match status" value="1"/>
</dbReference>
<dbReference type="GO" id="GO:0004672">
    <property type="term" value="F:protein kinase activity"/>
    <property type="evidence" value="ECO:0007669"/>
    <property type="project" value="InterPro"/>
</dbReference>
<dbReference type="InterPro" id="IPR001245">
    <property type="entry name" value="Ser-Thr/Tyr_kinase_cat_dom"/>
</dbReference>
<reference evidence="2" key="1">
    <citation type="submission" date="2021-06" db="EMBL/GenBank/DDBJ databases">
        <authorList>
            <person name="Kallberg Y."/>
            <person name="Tangrot J."/>
            <person name="Rosling A."/>
        </authorList>
    </citation>
    <scope>NUCLEOTIDE SEQUENCE</scope>
    <source>
        <strain evidence="2">FL966</strain>
    </source>
</reference>
<dbReference type="PANTHER" id="PTHR45756">
    <property type="entry name" value="PALMITOYLTRANSFERASE"/>
    <property type="match status" value="1"/>
</dbReference>
<dbReference type="GO" id="GO:0005524">
    <property type="term" value="F:ATP binding"/>
    <property type="evidence" value="ECO:0007669"/>
    <property type="project" value="InterPro"/>
</dbReference>
<dbReference type="OrthoDB" id="2407863at2759"/>
<comment type="caution">
    <text evidence="2">The sequence shown here is derived from an EMBL/GenBank/DDBJ whole genome shotgun (WGS) entry which is preliminary data.</text>
</comment>
<dbReference type="Gene3D" id="1.10.510.10">
    <property type="entry name" value="Transferase(Phosphotransferase) domain 1"/>
    <property type="match status" value="1"/>
</dbReference>
<dbReference type="InterPro" id="IPR011009">
    <property type="entry name" value="Kinase-like_dom_sf"/>
</dbReference>
<protein>
    <submittedName>
        <fullName evidence="2">22375_t:CDS:1</fullName>
    </submittedName>
</protein>
<dbReference type="PROSITE" id="PS50011">
    <property type="entry name" value="PROTEIN_KINASE_DOM"/>
    <property type="match status" value="1"/>
</dbReference>
<evidence type="ECO:0000313" key="3">
    <source>
        <dbReference type="Proteomes" id="UP000789759"/>
    </source>
</evidence>
<organism evidence="2 3">
    <name type="scientific">Cetraspora pellucida</name>
    <dbReference type="NCBI Taxonomy" id="1433469"/>
    <lineage>
        <taxon>Eukaryota</taxon>
        <taxon>Fungi</taxon>
        <taxon>Fungi incertae sedis</taxon>
        <taxon>Mucoromycota</taxon>
        <taxon>Glomeromycotina</taxon>
        <taxon>Glomeromycetes</taxon>
        <taxon>Diversisporales</taxon>
        <taxon>Gigasporaceae</taxon>
        <taxon>Cetraspora</taxon>
    </lineage>
</organism>
<dbReference type="Proteomes" id="UP000789759">
    <property type="component" value="Unassembled WGS sequence"/>
</dbReference>
<evidence type="ECO:0000259" key="1">
    <source>
        <dbReference type="PROSITE" id="PS50011"/>
    </source>
</evidence>
<dbReference type="InterPro" id="IPR000719">
    <property type="entry name" value="Prot_kinase_dom"/>
</dbReference>
<keyword evidence="3" id="KW-1185">Reference proteome</keyword>
<feature type="domain" description="Protein kinase" evidence="1">
    <location>
        <begin position="1"/>
        <end position="324"/>
    </location>
</feature>
<sequence length="426" mass="49314">MVYRKENCVNCDKYQILNHESKLCVSCYYSQTQFQKVSSGNHDIDDLIKATHNNQPKFRLEWIPFEDFTDLTQIGNGGFILKDSQDINSTFLKELQNIVKSQPNSYMRRIIQCYGVSQFPKTNDFIFVMSYMSNGSLNDYLSNNLKDVTWNIKRDFLRDIATGIKWIHKNKIVHRDIHSGNILIGNLKSNGPDSNTLIADLGFSRPAKDDVESSEYNIYGIMPYIAPEVLNKKQYSFSSDIYSLGMIMWELTSGCRPFYDREYNANLALDICNELRPNITEDTPHCWAILMQKCWQSDPLKRPTIDELYDVVNSRYWNENESFIKEAENKRQKLLNAGKLTVKYMHPHSKTHSQLLNPTIDSMLLDLLQGSKSFTLLPIDSFQSISSDSFNIISEHFKIANSLNSTINIPPSKKHTIEFLLDENYH</sequence>
<dbReference type="Pfam" id="PF07714">
    <property type="entry name" value="PK_Tyr_Ser-Thr"/>
    <property type="match status" value="1"/>
</dbReference>
<accession>A0A9N9P6T3</accession>
<proteinExistence type="predicted"/>
<dbReference type="PRINTS" id="PR00109">
    <property type="entry name" value="TYRKINASE"/>
</dbReference>
<dbReference type="PANTHER" id="PTHR45756:SF1">
    <property type="entry name" value="PROTEIN KINASE DOMAIN CONTAINING PROTEIN"/>
    <property type="match status" value="1"/>
</dbReference>